<dbReference type="InterPro" id="IPR025558">
    <property type="entry name" value="DUF4283"/>
</dbReference>
<dbReference type="InterPro" id="IPR025836">
    <property type="entry name" value="Zn_knuckle_CX2CX4HX4C"/>
</dbReference>
<feature type="domain" description="Zinc knuckle CX2CX4HX4C" evidence="3">
    <location>
        <begin position="387"/>
        <end position="430"/>
    </location>
</feature>
<reference evidence="4" key="1">
    <citation type="submission" date="2021-01" db="EMBL/GenBank/DDBJ databases">
        <authorList>
            <person name="Bezrukov I."/>
        </authorList>
    </citation>
    <scope>NUCLEOTIDE SEQUENCE</scope>
</reference>
<proteinExistence type="predicted"/>
<gene>
    <name evidence="4" type="ORF">AARE701A_LOCUS12551</name>
</gene>
<dbReference type="PANTHER" id="PTHR31286:SF178">
    <property type="entry name" value="DUF4283 DOMAIN-CONTAINING PROTEIN"/>
    <property type="match status" value="1"/>
</dbReference>
<organism evidence="4 5">
    <name type="scientific">Arabidopsis arenosa</name>
    <name type="common">Sand rock-cress</name>
    <name type="synonym">Cardaminopsis arenosa</name>
    <dbReference type="NCBI Taxonomy" id="38785"/>
    <lineage>
        <taxon>Eukaryota</taxon>
        <taxon>Viridiplantae</taxon>
        <taxon>Streptophyta</taxon>
        <taxon>Embryophyta</taxon>
        <taxon>Tracheophyta</taxon>
        <taxon>Spermatophyta</taxon>
        <taxon>Magnoliopsida</taxon>
        <taxon>eudicotyledons</taxon>
        <taxon>Gunneridae</taxon>
        <taxon>Pentapetalae</taxon>
        <taxon>rosids</taxon>
        <taxon>malvids</taxon>
        <taxon>Brassicales</taxon>
        <taxon>Brassicaceae</taxon>
        <taxon>Camelineae</taxon>
        <taxon>Arabidopsis</taxon>
    </lineage>
</organism>
<dbReference type="AlphaFoldDB" id="A0A8S2AEJ4"/>
<evidence type="ECO:0000313" key="5">
    <source>
        <dbReference type="Proteomes" id="UP000682877"/>
    </source>
</evidence>
<evidence type="ECO:0000313" key="4">
    <source>
        <dbReference type="EMBL" id="CAE6075097.1"/>
    </source>
</evidence>
<evidence type="ECO:0008006" key="6">
    <source>
        <dbReference type="Google" id="ProtNLM"/>
    </source>
</evidence>
<dbReference type="Pfam" id="PF14111">
    <property type="entry name" value="DUF4283"/>
    <property type="match status" value="1"/>
</dbReference>
<dbReference type="EMBL" id="LR999455">
    <property type="protein sequence ID" value="CAE6075097.1"/>
    <property type="molecule type" value="Genomic_DNA"/>
</dbReference>
<feature type="domain" description="DUF4283" evidence="2">
    <location>
        <begin position="252"/>
        <end position="331"/>
    </location>
</feature>
<dbReference type="PANTHER" id="PTHR31286">
    <property type="entry name" value="GLYCINE-RICH CELL WALL STRUCTURAL PROTEIN 1.8-LIKE"/>
    <property type="match status" value="1"/>
</dbReference>
<dbReference type="Proteomes" id="UP000682877">
    <property type="component" value="Chromosome 5"/>
</dbReference>
<dbReference type="Pfam" id="PF14392">
    <property type="entry name" value="zf-CCHC_4"/>
    <property type="match status" value="1"/>
</dbReference>
<feature type="compositionally biased region" description="Basic and acidic residues" evidence="1">
    <location>
        <begin position="526"/>
        <end position="543"/>
    </location>
</feature>
<evidence type="ECO:0000256" key="1">
    <source>
        <dbReference type="SAM" id="MobiDB-lite"/>
    </source>
</evidence>
<feature type="compositionally biased region" description="Basic and acidic residues" evidence="1">
    <location>
        <begin position="479"/>
        <end position="494"/>
    </location>
</feature>
<accession>A0A8S2AEJ4</accession>
<feature type="region of interest" description="Disordered" evidence="1">
    <location>
        <begin position="479"/>
        <end position="598"/>
    </location>
</feature>
<evidence type="ECO:0000259" key="3">
    <source>
        <dbReference type="Pfam" id="PF14392"/>
    </source>
</evidence>
<keyword evidence="5" id="KW-1185">Reference proteome</keyword>
<name>A0A8S2AEJ4_ARAAE</name>
<dbReference type="InterPro" id="IPR040256">
    <property type="entry name" value="At4g02000-like"/>
</dbReference>
<evidence type="ECO:0000259" key="2">
    <source>
        <dbReference type="Pfam" id="PF14111"/>
    </source>
</evidence>
<protein>
    <recommendedName>
        <fullName evidence="6">DUF4283 domain-containing protein</fullName>
    </recommendedName>
</protein>
<sequence>MRFTPQAMADLVSSDTGCTLGFDCEPLKLRIWSKVQGITKNRSGRAEFRIRLRSRGVSRVDCDSLIGQHARGGGRIWERWGAGERKRAKGKMFIRRSRGFQWVVRGVFVSVGRGSQGLSGIYGAGLLEGSWWRSPVVRQEAGEGRAQRSDVKMLKHDISIESEVSSLGWNWDYVELGRMVVSGLLVECPMCSLLLCGVHGWCLGGLSEALDCGGEVFGLGYGLGRGLKRVTMSQSSLVSKSMSSRKTEGYSKTVIGRCFNPRIQEMKSLLHMMPQICGLEGKVAGADLSLGKFQFDFDNEEDIAAVLKMEPFHFDNWMVSMVRWTPTVDPDYPSTLKFWVRVLDVPLQFWTEPTFRYIGKELSHVEEDAAAMDLQKGRVQVTINGLNPLCFETEIEFSNGEETRFKLRYERLHGFCEVCFSLCHEAAFCLQSLEKNHDRFRGFDGEEEEDIKHLSYRGAVIADRGNGEGQEGKLKGVYHESSHGEQIYKEDQRHNNGYQYGGKKPRVDGYHGEGSSRYGRYQSNVQHKDSRGRKETARLEQKQAGRQQEGIGKEQEPGPESSQPMESEGGVNGGVEKEEDPSLVLTTFSDGMQGGKNADKADSQILHHVNGSITTENGYVDKQVGISNPLMDSGLLGNDVLMGNQTMEEDDLLEDLSSSSE</sequence>